<proteinExistence type="predicted"/>
<reference evidence="2 3" key="1">
    <citation type="submission" date="2019-11" db="EMBL/GenBank/DDBJ databases">
        <authorList>
            <person name="Li X.-J."/>
            <person name="Feng X.-M."/>
        </authorList>
    </citation>
    <scope>NUCLEOTIDE SEQUENCE [LARGE SCALE GENOMIC DNA]</scope>
    <source>
        <strain evidence="2 3">XMNu-373</strain>
    </source>
</reference>
<sequence>MTLASWNIDVALSEDDTYTDATATLHLPDGTNLQAQGHAKRNPADPAQPQIGEEIATARALSSLVDQLLGKAADEIEQVTHEPAHLNA</sequence>
<evidence type="ECO:0000313" key="3">
    <source>
        <dbReference type="Proteomes" id="UP000460435"/>
    </source>
</evidence>
<name>A0A7K3M535_9ACTN</name>
<dbReference type="Pfam" id="PF08962">
    <property type="entry name" value="Rv2632c-like"/>
    <property type="match status" value="1"/>
</dbReference>
<gene>
    <name evidence="2" type="ORF">F7O44_10725</name>
</gene>
<dbReference type="AlphaFoldDB" id="A0A7K3M535"/>
<feature type="region of interest" description="Disordered" evidence="1">
    <location>
        <begin position="28"/>
        <end position="49"/>
    </location>
</feature>
<dbReference type="SUPFAM" id="SSF143212">
    <property type="entry name" value="Rv2632c-like"/>
    <property type="match status" value="1"/>
</dbReference>
<accession>A0A7K3M535</accession>
<evidence type="ECO:0000313" key="2">
    <source>
        <dbReference type="EMBL" id="NDL57548.1"/>
    </source>
</evidence>
<comment type="caution">
    <text evidence="2">The sequence shown here is derived from an EMBL/GenBank/DDBJ whole genome shotgun (WGS) entry which is preliminary data.</text>
</comment>
<dbReference type="InterPro" id="IPR038070">
    <property type="entry name" value="Rv2632c-like_sf"/>
</dbReference>
<evidence type="ECO:0000256" key="1">
    <source>
        <dbReference type="SAM" id="MobiDB-lite"/>
    </source>
</evidence>
<keyword evidence="3" id="KW-1185">Reference proteome</keyword>
<dbReference type="EMBL" id="WLZY01000003">
    <property type="protein sequence ID" value="NDL57548.1"/>
    <property type="molecule type" value="Genomic_DNA"/>
</dbReference>
<dbReference type="Proteomes" id="UP000460435">
    <property type="component" value="Unassembled WGS sequence"/>
</dbReference>
<dbReference type="InterPro" id="IPR015057">
    <property type="entry name" value="Rv2632c-like"/>
</dbReference>
<dbReference type="Gene3D" id="3.30.160.240">
    <property type="entry name" value="Rv1738"/>
    <property type="match status" value="1"/>
</dbReference>
<organism evidence="2 3">
    <name type="scientific">Phytoactinopolyspora mesophila</name>
    <dbReference type="NCBI Taxonomy" id="2650750"/>
    <lineage>
        <taxon>Bacteria</taxon>
        <taxon>Bacillati</taxon>
        <taxon>Actinomycetota</taxon>
        <taxon>Actinomycetes</taxon>
        <taxon>Jiangellales</taxon>
        <taxon>Jiangellaceae</taxon>
        <taxon>Phytoactinopolyspora</taxon>
    </lineage>
</organism>
<protein>
    <submittedName>
        <fullName evidence="2">DUF1876 domain-containing protein</fullName>
    </submittedName>
</protein>